<keyword evidence="3" id="KW-1185">Reference proteome</keyword>
<evidence type="ECO:0000313" key="2">
    <source>
        <dbReference type="EMBL" id="MBK1962940.1"/>
    </source>
</evidence>
<comment type="caution">
    <text evidence="2">The sequence shown here is derived from an EMBL/GenBank/DDBJ whole genome shotgun (WGS) entry which is preliminary data.</text>
</comment>
<dbReference type="EMBL" id="JAENOF010000018">
    <property type="protein sequence ID" value="MBK1962940.1"/>
    <property type="molecule type" value="Genomic_DNA"/>
</dbReference>
<dbReference type="InterPro" id="IPR025054">
    <property type="entry name" value="DUF3991"/>
</dbReference>
<reference evidence="2 3" key="1">
    <citation type="submission" date="2021-01" db="EMBL/GenBank/DDBJ databases">
        <title>Listeria ivanovii strains from Norway.</title>
        <authorList>
            <person name="Fagerlund A."/>
        </authorList>
    </citation>
    <scope>NUCLEOTIDE SEQUENCE [LARGE SCALE GENOMIC DNA]</scope>
    <source>
        <strain evidence="2 3">MF6989</strain>
    </source>
</reference>
<name>A0ABS1G7R6_LISIV</name>
<dbReference type="SUPFAM" id="SSF57783">
    <property type="entry name" value="Zinc beta-ribbon"/>
    <property type="match status" value="1"/>
</dbReference>
<organism evidence="2 3">
    <name type="scientific">Listeria ivanovii subsp. londoniensis</name>
    <dbReference type="NCBI Taxonomy" id="202752"/>
    <lineage>
        <taxon>Bacteria</taxon>
        <taxon>Bacillati</taxon>
        <taxon>Bacillota</taxon>
        <taxon>Bacilli</taxon>
        <taxon>Bacillales</taxon>
        <taxon>Listeriaceae</taxon>
        <taxon>Listeria</taxon>
    </lineage>
</organism>
<dbReference type="RefSeq" id="WP_200289179.1">
    <property type="nucleotide sequence ID" value="NZ_JAENOF010000018.1"/>
</dbReference>
<dbReference type="Pfam" id="PF13154">
    <property type="entry name" value="DUF3991"/>
    <property type="match status" value="1"/>
</dbReference>
<accession>A0ABS1G7R6</accession>
<gene>
    <name evidence="2" type="ORF">JI642_12610</name>
</gene>
<proteinExistence type="predicted"/>
<protein>
    <submittedName>
        <fullName evidence="2">DUF3991 domain-containing protein</fullName>
    </submittedName>
</protein>
<feature type="domain" description="DUF3991" evidence="1">
    <location>
        <begin position="134"/>
        <end position="210"/>
    </location>
</feature>
<dbReference type="Proteomes" id="UP000633035">
    <property type="component" value="Unassembled WGS sequence"/>
</dbReference>
<evidence type="ECO:0000313" key="3">
    <source>
        <dbReference type="Proteomes" id="UP000633035"/>
    </source>
</evidence>
<evidence type="ECO:0000259" key="1">
    <source>
        <dbReference type="Pfam" id="PF13154"/>
    </source>
</evidence>
<sequence length="377" mass="43114">MSTTEKKRSRFFNQADKEYARSVNILSYLQTCGEQFEEISAGTYQHMDHDSLRYSASKNILKWFSDTDSKAASNCIDAAMLLYNYGFSEAVHDILQKAKYIPEGGIQQTLYSKPKNFDYNRDVKEVEAPHRAFRYLTEERGIDKNLVNFCIKEGLIAGDKRGNVVFKWKDLTEFKSNKVVGASIRGTRVIPEEKRVKPEMKYFRQILAGSQQNAGFFIDLGVPKKLIIAEASIDVLSYMTRKIINGEKKDLKNTRFASMEGLKERAFLNQYTAVNHIQNTIGSKEVPTVTFIVDNDQPGQDFIFKMQTMGEGFEFAGKPLSEYFSYDMVPSVTMENGQLMKDQNDLLKYTLRQQATLTKEVDHNVNSHQVNHQVGGR</sequence>